<dbReference type="InterPro" id="IPR036318">
    <property type="entry name" value="FAD-bd_PCMH-like_sf"/>
</dbReference>
<sequence length="469" mass="50183">MLDEIIINQLQAIVGKDNVLIGSVNLTTYSYDATADVPHAMPEVIVMPTSTAQVRKVVQLAAWKSIAIYPRGAGTNLSGGTIPLDHGIVLSLQKMDQIVEIDAENLTATVQPGVVIQDLNNAIAPFGLMYPPDPGTVTTATMGGSVAENSGGLRGLKYGVTKHYVMGMEVVLANGNSVRFGGKTVKNVTAYDFSSLFVGSEGTLGIIVEITCKLLPEPKFHKAMLAAFNVMEDAGKTVSDIIKAQVIPATLEIMDNMTIRTVEDFAHVGLPTDAAALLLIEVDGMAELVVAQEADAVIRIVEENHGSLHIANSDEERDNLWSARRAALPALASLNNTVVLEDATVPRSRVTDMLLALAEIGRKYRLVLGTFGHAGDGNLHPTILADKYNADEMSRVHQAVEEIFATALKLGGTLSGEHGIGIAKMRFLGNEIGDSGLELMQTIKNALDPTHMLNPGKLIPREEKTHVSR</sequence>
<dbReference type="InterPro" id="IPR016171">
    <property type="entry name" value="Vanillyl_alc_oxidase_C-sub2"/>
</dbReference>
<evidence type="ECO:0000256" key="5">
    <source>
        <dbReference type="ARBA" id="ARBA00023002"/>
    </source>
</evidence>
<dbReference type="Gene3D" id="1.10.45.10">
    <property type="entry name" value="Vanillyl-alcohol Oxidase, Chain A, domain 4"/>
    <property type="match status" value="1"/>
</dbReference>
<evidence type="ECO:0000256" key="2">
    <source>
        <dbReference type="ARBA" id="ARBA00008000"/>
    </source>
</evidence>
<dbReference type="Gene3D" id="3.30.465.10">
    <property type="match status" value="1"/>
</dbReference>
<dbReference type="SUPFAM" id="SSF56176">
    <property type="entry name" value="FAD-binding/transporter-associated domain-like"/>
    <property type="match status" value="1"/>
</dbReference>
<dbReference type="Proteomes" id="UP000294555">
    <property type="component" value="Unassembled WGS sequence"/>
</dbReference>
<evidence type="ECO:0000313" key="8">
    <source>
        <dbReference type="Proteomes" id="UP000294555"/>
    </source>
</evidence>
<dbReference type="InterPro" id="IPR004113">
    <property type="entry name" value="FAD-bd_oxidored_4_C"/>
</dbReference>
<keyword evidence="4" id="KW-0274">FAD</keyword>
<dbReference type="InterPro" id="IPR051914">
    <property type="entry name" value="FAD-linked_OxidoTrans_Type4"/>
</dbReference>
<dbReference type="PANTHER" id="PTHR42934:SF2">
    <property type="entry name" value="GLYCOLATE OXIDASE SUBUNIT GLCD"/>
    <property type="match status" value="1"/>
</dbReference>
<dbReference type="PROSITE" id="PS51387">
    <property type="entry name" value="FAD_PCMH"/>
    <property type="match status" value="1"/>
</dbReference>
<comment type="caution">
    <text evidence="7">The sequence shown here is derived from an EMBL/GenBank/DDBJ whole genome shotgun (WGS) entry which is preliminary data.</text>
</comment>
<dbReference type="InterPro" id="IPR016169">
    <property type="entry name" value="FAD-bd_PCMH_sub2"/>
</dbReference>
<dbReference type="RefSeq" id="WP_132926360.1">
    <property type="nucleotide sequence ID" value="NZ_SJOI01000001.1"/>
</dbReference>
<dbReference type="PANTHER" id="PTHR42934">
    <property type="entry name" value="GLYCOLATE OXIDASE SUBUNIT GLCD"/>
    <property type="match status" value="1"/>
</dbReference>
<accession>A0A4R1NI60</accession>
<keyword evidence="5" id="KW-0560">Oxidoreductase</keyword>
<name>A0A4R1NI60_9GAMM</name>
<dbReference type="FunFam" id="3.30.70.2740:FF:000001">
    <property type="entry name" value="D-lactate dehydrogenase mitochondrial"/>
    <property type="match status" value="1"/>
</dbReference>
<protein>
    <submittedName>
        <fullName evidence="7">Glycolate oxidase</fullName>
    </submittedName>
</protein>
<keyword evidence="8" id="KW-1185">Reference proteome</keyword>
<comment type="cofactor">
    <cofactor evidence="1">
        <name>FAD</name>
        <dbReference type="ChEBI" id="CHEBI:57692"/>
    </cofactor>
</comment>
<comment type="similarity">
    <text evidence="2">Belongs to the FAD-binding oxidoreductase/transferase type 4 family.</text>
</comment>
<dbReference type="InterPro" id="IPR016164">
    <property type="entry name" value="FAD-linked_Oxase-like_C"/>
</dbReference>
<evidence type="ECO:0000256" key="4">
    <source>
        <dbReference type="ARBA" id="ARBA00022827"/>
    </source>
</evidence>
<evidence type="ECO:0000256" key="3">
    <source>
        <dbReference type="ARBA" id="ARBA00022630"/>
    </source>
</evidence>
<proteinExistence type="inferred from homology"/>
<dbReference type="AlphaFoldDB" id="A0A4R1NI60"/>
<dbReference type="InterPro" id="IPR006094">
    <property type="entry name" value="Oxid_FAD_bind_N"/>
</dbReference>
<feature type="domain" description="FAD-binding PCMH-type" evidence="6">
    <location>
        <begin position="38"/>
        <end position="217"/>
    </location>
</feature>
<dbReference type="GO" id="GO:0071949">
    <property type="term" value="F:FAD binding"/>
    <property type="evidence" value="ECO:0007669"/>
    <property type="project" value="InterPro"/>
</dbReference>
<dbReference type="OrthoDB" id="9811557at2"/>
<dbReference type="Pfam" id="PF02913">
    <property type="entry name" value="FAD-oxidase_C"/>
    <property type="match status" value="1"/>
</dbReference>
<reference evidence="7 8" key="1">
    <citation type="submission" date="2019-02" db="EMBL/GenBank/DDBJ databases">
        <title>Investigation of anaerobic lignin degradation for improved lignocellulosic biofuels.</title>
        <authorList>
            <person name="Deangelis K."/>
        </authorList>
    </citation>
    <scope>NUCLEOTIDE SEQUENCE [LARGE SCALE GENOMIC DNA]</scope>
    <source>
        <strain evidence="7 8">159R</strain>
    </source>
</reference>
<organism evidence="7 8">
    <name type="scientific">Sodalis ligni</name>
    <dbReference type="NCBI Taxonomy" id="2697027"/>
    <lineage>
        <taxon>Bacteria</taxon>
        <taxon>Pseudomonadati</taxon>
        <taxon>Pseudomonadota</taxon>
        <taxon>Gammaproteobacteria</taxon>
        <taxon>Enterobacterales</taxon>
        <taxon>Bruguierivoracaceae</taxon>
        <taxon>Sodalis</taxon>
    </lineage>
</organism>
<evidence type="ECO:0000256" key="1">
    <source>
        <dbReference type="ARBA" id="ARBA00001974"/>
    </source>
</evidence>
<dbReference type="EMBL" id="SJOI01000001">
    <property type="protein sequence ID" value="TCL06729.1"/>
    <property type="molecule type" value="Genomic_DNA"/>
</dbReference>
<dbReference type="Gene3D" id="3.30.70.2740">
    <property type="match status" value="1"/>
</dbReference>
<gene>
    <name evidence="7" type="ORF">EZJ58_5018</name>
</gene>
<keyword evidence="3" id="KW-0285">Flavoprotein</keyword>
<dbReference type="FunFam" id="1.10.45.10:FF:000001">
    <property type="entry name" value="D-lactate dehydrogenase mitochondrial"/>
    <property type="match status" value="1"/>
</dbReference>
<dbReference type="SUPFAM" id="SSF55103">
    <property type="entry name" value="FAD-linked oxidases, C-terminal domain"/>
    <property type="match status" value="1"/>
</dbReference>
<evidence type="ECO:0000259" key="6">
    <source>
        <dbReference type="PROSITE" id="PS51387"/>
    </source>
</evidence>
<dbReference type="InterPro" id="IPR016166">
    <property type="entry name" value="FAD-bd_PCMH"/>
</dbReference>
<dbReference type="Pfam" id="PF01565">
    <property type="entry name" value="FAD_binding_4"/>
    <property type="match status" value="1"/>
</dbReference>
<dbReference type="GO" id="GO:0016491">
    <property type="term" value="F:oxidoreductase activity"/>
    <property type="evidence" value="ECO:0007669"/>
    <property type="project" value="UniProtKB-KW"/>
</dbReference>
<evidence type="ECO:0000313" key="7">
    <source>
        <dbReference type="EMBL" id="TCL06729.1"/>
    </source>
</evidence>